<gene>
    <name evidence="5" type="ORF">VFH_III192440</name>
</gene>
<dbReference type="EMBL" id="OX451738">
    <property type="protein sequence ID" value="CAI8605632.1"/>
    <property type="molecule type" value="Genomic_DNA"/>
</dbReference>
<evidence type="ECO:0000259" key="4">
    <source>
        <dbReference type="Pfam" id="PF13947"/>
    </source>
</evidence>
<comment type="subcellular location">
    <subcellularLocation>
        <location evidence="1">Membrane</location>
        <topology evidence="1">Single-pass membrane protein</topology>
    </subcellularLocation>
</comment>
<dbReference type="GO" id="GO:0030247">
    <property type="term" value="F:polysaccharide binding"/>
    <property type="evidence" value="ECO:0007669"/>
    <property type="project" value="InterPro"/>
</dbReference>
<keyword evidence="2 3" id="KW-0732">Signal</keyword>
<dbReference type="GO" id="GO:0016020">
    <property type="term" value="C:membrane"/>
    <property type="evidence" value="ECO:0007669"/>
    <property type="project" value="UniProtKB-SubCell"/>
</dbReference>
<sequence length="356" mass="40774">MSIWKILFCSCEETESVLSFLKNVMIVVLLLLHHDPPTCDAISNNQTHCKPSSCGKISKIKYPFRLMNDPTTCGDPSYELSCENNRTVLTLFSGKYYVQEINYKNYTIRLVDPGIEESDCSSTPQYFLTGSNFSANSLEEEWVPYGVYYRLGYENIIYLNCSKAVKDDPWYVDTSPCINRDSNSYLYAFANTYREDDVSNIFYVGRLKDYCRVKVVAISSSNLPNRPLSYQQIHGVLVYGFQLSWITSPCRDTCGDKLSCYFNQTSRDLECSKPYYDCQYPFGDYVNCTQISKPLVLLEDVLLGIAKGVLQIFGILKSSHSKPENIDFKISIELGRVTGRYILPFFGPRYEYLNAK</sequence>
<protein>
    <recommendedName>
        <fullName evidence="4">Wall-associated receptor kinase galacturonan-binding domain-containing protein</fullName>
    </recommendedName>
</protein>
<evidence type="ECO:0000256" key="1">
    <source>
        <dbReference type="ARBA" id="ARBA00004167"/>
    </source>
</evidence>
<dbReference type="PANTHER" id="PTHR33138">
    <property type="entry name" value="OS01G0690200 PROTEIN"/>
    <property type="match status" value="1"/>
</dbReference>
<dbReference type="Pfam" id="PF13947">
    <property type="entry name" value="GUB_WAK_bind"/>
    <property type="match status" value="1"/>
</dbReference>
<feature type="chain" id="PRO_5043572562" description="Wall-associated receptor kinase galacturonan-binding domain-containing protein" evidence="3">
    <location>
        <begin position="42"/>
        <end position="356"/>
    </location>
</feature>
<evidence type="ECO:0000313" key="6">
    <source>
        <dbReference type="Proteomes" id="UP001157006"/>
    </source>
</evidence>
<organism evidence="5 6">
    <name type="scientific">Vicia faba</name>
    <name type="common">Broad bean</name>
    <name type="synonym">Faba vulgaris</name>
    <dbReference type="NCBI Taxonomy" id="3906"/>
    <lineage>
        <taxon>Eukaryota</taxon>
        <taxon>Viridiplantae</taxon>
        <taxon>Streptophyta</taxon>
        <taxon>Embryophyta</taxon>
        <taxon>Tracheophyta</taxon>
        <taxon>Spermatophyta</taxon>
        <taxon>Magnoliopsida</taxon>
        <taxon>eudicotyledons</taxon>
        <taxon>Gunneridae</taxon>
        <taxon>Pentapetalae</taxon>
        <taxon>rosids</taxon>
        <taxon>fabids</taxon>
        <taxon>Fabales</taxon>
        <taxon>Fabaceae</taxon>
        <taxon>Papilionoideae</taxon>
        <taxon>50 kb inversion clade</taxon>
        <taxon>NPAAA clade</taxon>
        <taxon>Hologalegina</taxon>
        <taxon>IRL clade</taxon>
        <taxon>Fabeae</taxon>
        <taxon>Vicia</taxon>
    </lineage>
</organism>
<keyword evidence="6" id="KW-1185">Reference proteome</keyword>
<reference evidence="5 6" key="1">
    <citation type="submission" date="2023-01" db="EMBL/GenBank/DDBJ databases">
        <authorList>
            <person name="Kreplak J."/>
        </authorList>
    </citation>
    <scope>NUCLEOTIDE SEQUENCE [LARGE SCALE GENOMIC DNA]</scope>
</reference>
<feature type="signal peptide" evidence="3">
    <location>
        <begin position="1"/>
        <end position="41"/>
    </location>
</feature>
<dbReference type="Proteomes" id="UP001157006">
    <property type="component" value="Chromosome 3"/>
</dbReference>
<accession>A0AAV1A6E4</accession>
<evidence type="ECO:0000313" key="5">
    <source>
        <dbReference type="EMBL" id="CAI8605632.1"/>
    </source>
</evidence>
<dbReference type="AlphaFoldDB" id="A0AAV1A6E4"/>
<dbReference type="InterPro" id="IPR025287">
    <property type="entry name" value="WAK_GUB"/>
</dbReference>
<proteinExistence type="predicted"/>
<evidence type="ECO:0000256" key="2">
    <source>
        <dbReference type="ARBA" id="ARBA00022729"/>
    </source>
</evidence>
<evidence type="ECO:0000256" key="3">
    <source>
        <dbReference type="SAM" id="SignalP"/>
    </source>
</evidence>
<dbReference type="PANTHER" id="PTHR33138:SF30">
    <property type="entry name" value="LEAF RUST 10 DISEASE-RESISTANCE LOCUS RECEPTOR-LIKE PROTEIN KINASE-LIKE 2.7"/>
    <property type="match status" value="1"/>
</dbReference>
<feature type="domain" description="Wall-associated receptor kinase galacturonan-binding" evidence="4">
    <location>
        <begin position="49"/>
        <end position="112"/>
    </location>
</feature>
<name>A0AAV1A6E4_VICFA</name>